<accession>A0ABU7S1V1</accession>
<sequence>MVGDRSERGETLTDRHRLSGHADARAFLARLARFDPAALVRLRSAGAGAGAGAAGAADRTQLWAWLPWGVLVGRVVAGPGPGDATVSAAELLAVLGRDGAELPRRRDTDWRWPLPPTSSAVVERIAGAELRQIAEAAAGTLRTAAAEGVAGRAVGQRALRDALLDHVAVVVTGPPSAGPQGPTRTADTDRIEVTQRLVQGIVRMGFLGAPGSSEKDAVQVRAVGRWVGLAAPFGVAWSRNASQFAIRPAQGPPNG</sequence>
<dbReference type="InterPro" id="IPR058323">
    <property type="entry name" value="DUF8010"/>
</dbReference>
<evidence type="ECO:0000259" key="2">
    <source>
        <dbReference type="Pfam" id="PF26572"/>
    </source>
</evidence>
<organism evidence="3 4">
    <name type="scientific">Plantactinospora sonchi</name>
    <dbReference type="NCBI Taxonomy" id="1544735"/>
    <lineage>
        <taxon>Bacteria</taxon>
        <taxon>Bacillati</taxon>
        <taxon>Actinomycetota</taxon>
        <taxon>Actinomycetes</taxon>
        <taxon>Micromonosporales</taxon>
        <taxon>Micromonosporaceae</taxon>
        <taxon>Plantactinospora</taxon>
    </lineage>
</organism>
<keyword evidence="4" id="KW-1185">Reference proteome</keyword>
<name>A0ABU7S1V1_9ACTN</name>
<dbReference type="RefSeq" id="WP_331217626.1">
    <property type="nucleotide sequence ID" value="NZ_JAZGQK010000030.1"/>
</dbReference>
<proteinExistence type="predicted"/>
<evidence type="ECO:0000313" key="3">
    <source>
        <dbReference type="EMBL" id="MEE6262699.1"/>
    </source>
</evidence>
<protein>
    <submittedName>
        <fullName evidence="3">Uncharacterized protein</fullName>
    </submittedName>
</protein>
<dbReference type="InterPro" id="IPR058498">
    <property type="entry name" value="DUF8185"/>
</dbReference>
<reference evidence="3 4" key="1">
    <citation type="submission" date="2024-01" db="EMBL/GenBank/DDBJ databases">
        <title>Genome insights into Plantactinospora sonchi sp. nov.</title>
        <authorList>
            <person name="Wang L."/>
        </authorList>
    </citation>
    <scope>NUCLEOTIDE SEQUENCE [LARGE SCALE GENOMIC DNA]</scope>
    <source>
        <strain evidence="3 4">NEAU-QY2</strain>
    </source>
</reference>
<gene>
    <name evidence="3" type="ORF">V1633_29895</name>
</gene>
<comment type="caution">
    <text evidence="3">The sequence shown here is derived from an EMBL/GenBank/DDBJ whole genome shotgun (WGS) entry which is preliminary data.</text>
</comment>
<dbReference type="Pfam" id="PF26572">
    <property type="entry name" value="DUF8185"/>
    <property type="match status" value="1"/>
</dbReference>
<dbReference type="Proteomes" id="UP001332243">
    <property type="component" value="Unassembled WGS sequence"/>
</dbReference>
<evidence type="ECO:0000313" key="4">
    <source>
        <dbReference type="Proteomes" id="UP001332243"/>
    </source>
</evidence>
<dbReference type="Pfam" id="PF26035">
    <property type="entry name" value="DUF8010"/>
    <property type="match status" value="1"/>
</dbReference>
<feature type="domain" description="DUF8185" evidence="2">
    <location>
        <begin position="115"/>
        <end position="242"/>
    </location>
</feature>
<feature type="domain" description="DUF8010" evidence="1">
    <location>
        <begin position="21"/>
        <end position="100"/>
    </location>
</feature>
<dbReference type="EMBL" id="JAZGQK010000030">
    <property type="protein sequence ID" value="MEE6262699.1"/>
    <property type="molecule type" value="Genomic_DNA"/>
</dbReference>
<evidence type="ECO:0000259" key="1">
    <source>
        <dbReference type="Pfam" id="PF26035"/>
    </source>
</evidence>